<dbReference type="Gene3D" id="1.25.40.10">
    <property type="entry name" value="Tetratricopeptide repeat domain"/>
    <property type="match status" value="1"/>
</dbReference>
<accession>A0ABU5IA24</accession>
<dbReference type="EMBL" id="JAXOJX010000005">
    <property type="protein sequence ID" value="MDZ5455953.1"/>
    <property type="molecule type" value="Genomic_DNA"/>
</dbReference>
<dbReference type="PANTHER" id="PTHR11102:SF160">
    <property type="entry name" value="ERAD-ASSOCIATED E3 UBIQUITIN-PROTEIN LIGASE COMPONENT HRD3"/>
    <property type="match status" value="1"/>
</dbReference>
<dbReference type="InterPro" id="IPR050767">
    <property type="entry name" value="Sel1_AlgK"/>
</dbReference>
<dbReference type="InterPro" id="IPR004027">
    <property type="entry name" value="SEC_C_motif"/>
</dbReference>
<dbReference type="Proteomes" id="UP001293718">
    <property type="component" value="Unassembled WGS sequence"/>
</dbReference>
<organism evidence="1 2">
    <name type="scientific">Azohydromonas lata</name>
    <dbReference type="NCBI Taxonomy" id="45677"/>
    <lineage>
        <taxon>Bacteria</taxon>
        <taxon>Pseudomonadati</taxon>
        <taxon>Pseudomonadota</taxon>
        <taxon>Betaproteobacteria</taxon>
        <taxon>Burkholderiales</taxon>
        <taxon>Sphaerotilaceae</taxon>
        <taxon>Azohydromonas</taxon>
    </lineage>
</organism>
<dbReference type="SUPFAM" id="SSF103642">
    <property type="entry name" value="Sec-C motif"/>
    <property type="match status" value="1"/>
</dbReference>
<comment type="caution">
    <text evidence="1">The sequence shown here is derived from an EMBL/GenBank/DDBJ whole genome shotgun (WGS) entry which is preliminary data.</text>
</comment>
<dbReference type="SMART" id="SM00671">
    <property type="entry name" value="SEL1"/>
    <property type="match status" value="4"/>
</dbReference>
<reference evidence="1 2" key="1">
    <citation type="submission" date="2023-11" db="EMBL/GenBank/DDBJ databases">
        <title>Draft genome of Azohydromonas lata strain H1 (DSM1123), a polyhydroxyalkanoate producer.</title>
        <authorList>
            <person name="Traversa D."/>
            <person name="D'Addabbo P."/>
            <person name="Pazzani C."/>
            <person name="Manzari C."/>
            <person name="Chiara M."/>
            <person name="Scrascia M."/>
        </authorList>
    </citation>
    <scope>NUCLEOTIDE SEQUENCE [LARGE SCALE GENOMIC DNA]</scope>
    <source>
        <strain evidence="1 2">H1</strain>
    </source>
</reference>
<dbReference type="PANTHER" id="PTHR11102">
    <property type="entry name" value="SEL-1-LIKE PROTEIN"/>
    <property type="match status" value="1"/>
</dbReference>
<dbReference type="InterPro" id="IPR006597">
    <property type="entry name" value="Sel1-like"/>
</dbReference>
<proteinExistence type="predicted"/>
<dbReference type="SUPFAM" id="SSF81901">
    <property type="entry name" value="HCP-like"/>
    <property type="match status" value="1"/>
</dbReference>
<sequence>MDNWTQYFENQAVWNSYREQAALWLKQAAAESHIPSMYEYGLMLIAGHEGDAKIGTGEIYIHQAAGQGHADANNVLANFYLHGSRSFERDLREARKYFEIAAAEDHPSALAQLGALYEKGLGGPADSAAAFECTRKSAEAGFPQGQYNLFIYLWNQAGGQERAAALGWLEKSAAQSFPQAMLMLAHLTATGQLPQHAVETAEPWYERCLGFEQTANIACLELAQLYQTLCLDTPRLLRAVLLLQQCYEKENGETALALECREMAPPLVARLRDSIAEFAHDNDLLLSAIRASNRFDPHGHPYLNSADRDRLLANKVKEFPELPTRAARHRKQLQDFLSGIKLPARSFKSRNQGAPGELAPRKPGRNEKCLCNSGMKFKNCCGR</sequence>
<dbReference type="InterPro" id="IPR011990">
    <property type="entry name" value="TPR-like_helical_dom_sf"/>
</dbReference>
<protein>
    <submittedName>
        <fullName evidence="1">SEC-C metal-binding domain-containing protein</fullName>
    </submittedName>
</protein>
<name>A0ABU5IA24_9BURK</name>
<dbReference type="Pfam" id="PF02810">
    <property type="entry name" value="SEC-C"/>
    <property type="match status" value="1"/>
</dbReference>
<evidence type="ECO:0000313" key="1">
    <source>
        <dbReference type="EMBL" id="MDZ5455953.1"/>
    </source>
</evidence>
<dbReference type="Pfam" id="PF08238">
    <property type="entry name" value="Sel1"/>
    <property type="match status" value="4"/>
</dbReference>
<keyword evidence="2" id="KW-1185">Reference proteome</keyword>
<gene>
    <name evidence="1" type="ORF">SM757_05155</name>
</gene>
<dbReference type="Gene3D" id="3.10.450.50">
    <property type="match status" value="1"/>
</dbReference>
<dbReference type="RefSeq" id="WP_322464639.1">
    <property type="nucleotide sequence ID" value="NZ_JAXOJX010000005.1"/>
</dbReference>
<evidence type="ECO:0000313" key="2">
    <source>
        <dbReference type="Proteomes" id="UP001293718"/>
    </source>
</evidence>